<gene>
    <name evidence="9" type="ORF">ABR189_11230</name>
</gene>
<name>A0ABV2T4J6_9BACT</name>
<keyword evidence="2" id="KW-1003">Cell membrane</keyword>
<dbReference type="PANTHER" id="PTHR30572">
    <property type="entry name" value="MEMBRANE COMPONENT OF TRANSPORTER-RELATED"/>
    <property type="match status" value="1"/>
</dbReference>
<evidence type="ECO:0000259" key="7">
    <source>
        <dbReference type="Pfam" id="PF02687"/>
    </source>
</evidence>
<evidence type="ECO:0000256" key="4">
    <source>
        <dbReference type="ARBA" id="ARBA00022989"/>
    </source>
</evidence>
<evidence type="ECO:0000256" key="3">
    <source>
        <dbReference type="ARBA" id="ARBA00022692"/>
    </source>
</evidence>
<sequence length="794" mass="88009">MFLNYLKIAWRNLWRNKLYSSINIGGLALGLAVCMLIMLYVAHEHSYDHFHKNTSRIFSVYTSGTYGGQTVNTSHMGYEYGPAAAKNDTRIQAFVRTQKPFGAPLLVNNAAKTVKYPESQLLYADANFFDFFSFPLVSGSAATVLQQPFTIVVSEKMAQKYFGHQNPVGKVLYLTADSTYLFQVSGVMKNMPSNSSIQADFVAAISSMKGMKENQHVVTGVNFKTYFLLQHAADITPVQQTLQLTAEKSDPEMHSQYHLLPLADEHFEMDTDQAAGIRYLHIFPFVAGLVLLLALVNFMSLSTARATLRAKEIGVRKVTGASRRVIAAQFYMESALYTLLAFVLAYLIYLFLHRYFLDILQIAIDESFVNGVQALGIMTILLLGTTAIAGSYPAIVLSAFKPITTLQGSLSHNSGGAWVRKLFTTLQFVIAVTLIISGIVIGKQLYYMRHTDTGVNRENIVMISIHKSMGTHYPAFKKDVANLHGVKQVATMRYPMYTSYDMYGGNSNDNNEPVVFKMLNVDNDFISLLGIRWKVSPATPAAIAQRGHIVVNESLARKLQLPSQPVDRQITAPPGEVITVAGVVRDFNFQSFSSRIDGLGLFVAPDTLSYWTAFGSTMLVKTTPHTNLPALLAGIKNTYERFDKENPFAYQFMDDAFNAMFKAEDRLAGIFNLFIGLTVLIAGMGLFGLATFAAQQRTKEISIRKVLGANVLSITTQLSKDYVKLVLLAVLIASPIAWWAMHNWLQHFAYSIRLNGWIFVTAGLLAVIIALCTVSFQALKAAMASPVKGLKNSY</sequence>
<evidence type="ECO:0000256" key="1">
    <source>
        <dbReference type="ARBA" id="ARBA00004651"/>
    </source>
</evidence>
<evidence type="ECO:0000256" key="5">
    <source>
        <dbReference type="ARBA" id="ARBA00023136"/>
    </source>
</evidence>
<evidence type="ECO:0000256" key="6">
    <source>
        <dbReference type="SAM" id="Phobius"/>
    </source>
</evidence>
<dbReference type="PANTHER" id="PTHR30572:SF18">
    <property type="entry name" value="ABC-TYPE MACROLIDE FAMILY EXPORT SYSTEM PERMEASE COMPONENT 2"/>
    <property type="match status" value="1"/>
</dbReference>
<feature type="transmembrane region" description="Helical" evidence="6">
    <location>
        <begin position="670"/>
        <end position="694"/>
    </location>
</feature>
<feature type="transmembrane region" description="Helical" evidence="6">
    <location>
        <begin position="421"/>
        <end position="441"/>
    </location>
</feature>
<dbReference type="EMBL" id="JBEXAC010000001">
    <property type="protein sequence ID" value="MET6997947.1"/>
    <property type="molecule type" value="Genomic_DNA"/>
</dbReference>
<feature type="domain" description="ABC3 transporter permease C-terminal" evidence="7">
    <location>
        <begin position="673"/>
        <end position="782"/>
    </location>
</feature>
<organism evidence="9 10">
    <name type="scientific">Chitinophaga defluvii</name>
    <dbReference type="NCBI Taxonomy" id="3163343"/>
    <lineage>
        <taxon>Bacteria</taxon>
        <taxon>Pseudomonadati</taxon>
        <taxon>Bacteroidota</taxon>
        <taxon>Chitinophagia</taxon>
        <taxon>Chitinophagales</taxon>
        <taxon>Chitinophagaceae</taxon>
        <taxon>Chitinophaga</taxon>
    </lineage>
</organism>
<feature type="transmembrane region" description="Helical" evidence="6">
    <location>
        <begin position="21"/>
        <end position="42"/>
    </location>
</feature>
<accession>A0ABV2T4J6</accession>
<reference evidence="9 10" key="1">
    <citation type="submission" date="2024-06" db="EMBL/GenBank/DDBJ databases">
        <title>Chitinophaga defluvii sp. nov., isolated from municipal sewage.</title>
        <authorList>
            <person name="Zhang L."/>
        </authorList>
    </citation>
    <scope>NUCLEOTIDE SEQUENCE [LARGE SCALE GENOMIC DNA]</scope>
    <source>
        <strain evidence="9 10">H8</strain>
    </source>
</reference>
<feature type="transmembrane region" description="Helical" evidence="6">
    <location>
        <begin position="330"/>
        <end position="352"/>
    </location>
</feature>
<feature type="transmembrane region" description="Helical" evidence="6">
    <location>
        <begin position="372"/>
        <end position="400"/>
    </location>
</feature>
<evidence type="ECO:0000313" key="10">
    <source>
        <dbReference type="Proteomes" id="UP001549749"/>
    </source>
</evidence>
<dbReference type="RefSeq" id="WP_354660582.1">
    <property type="nucleotide sequence ID" value="NZ_JBEXAC010000001.1"/>
</dbReference>
<evidence type="ECO:0000313" key="9">
    <source>
        <dbReference type="EMBL" id="MET6997947.1"/>
    </source>
</evidence>
<feature type="transmembrane region" description="Helical" evidence="6">
    <location>
        <begin position="279"/>
        <end position="301"/>
    </location>
</feature>
<dbReference type="Pfam" id="PF02687">
    <property type="entry name" value="FtsX"/>
    <property type="match status" value="2"/>
</dbReference>
<evidence type="ECO:0000256" key="2">
    <source>
        <dbReference type="ARBA" id="ARBA00022475"/>
    </source>
</evidence>
<keyword evidence="10" id="KW-1185">Reference proteome</keyword>
<dbReference type="Proteomes" id="UP001549749">
    <property type="component" value="Unassembled WGS sequence"/>
</dbReference>
<dbReference type="InterPro" id="IPR050250">
    <property type="entry name" value="Macrolide_Exporter_MacB"/>
</dbReference>
<dbReference type="InterPro" id="IPR025857">
    <property type="entry name" value="MacB_PCD"/>
</dbReference>
<keyword evidence="4 6" id="KW-1133">Transmembrane helix</keyword>
<dbReference type="InterPro" id="IPR003838">
    <property type="entry name" value="ABC3_permease_C"/>
</dbReference>
<comment type="caution">
    <text evidence="9">The sequence shown here is derived from an EMBL/GenBank/DDBJ whole genome shotgun (WGS) entry which is preliminary data.</text>
</comment>
<proteinExistence type="predicted"/>
<protein>
    <submittedName>
        <fullName evidence="9">ABC transporter permease</fullName>
    </submittedName>
</protein>
<dbReference type="Pfam" id="PF12704">
    <property type="entry name" value="MacB_PCD"/>
    <property type="match status" value="2"/>
</dbReference>
<keyword evidence="5 6" id="KW-0472">Membrane</keyword>
<feature type="domain" description="ABC3 transporter permease C-terminal" evidence="7">
    <location>
        <begin position="285"/>
        <end position="397"/>
    </location>
</feature>
<feature type="transmembrane region" description="Helical" evidence="6">
    <location>
        <begin position="756"/>
        <end position="779"/>
    </location>
</feature>
<evidence type="ECO:0000259" key="8">
    <source>
        <dbReference type="Pfam" id="PF12704"/>
    </source>
</evidence>
<keyword evidence="3 6" id="KW-0812">Transmembrane</keyword>
<feature type="domain" description="MacB-like periplasmic core" evidence="8">
    <location>
        <begin position="20"/>
        <end position="242"/>
    </location>
</feature>
<comment type="subcellular location">
    <subcellularLocation>
        <location evidence="1">Cell membrane</location>
        <topology evidence="1">Multi-pass membrane protein</topology>
    </subcellularLocation>
</comment>
<feature type="domain" description="MacB-like periplasmic core" evidence="8">
    <location>
        <begin position="424"/>
        <end position="636"/>
    </location>
</feature>
<feature type="transmembrane region" description="Helical" evidence="6">
    <location>
        <begin position="722"/>
        <end position="741"/>
    </location>
</feature>